<organism evidence="1 2">
    <name type="scientific">Biomphalaria pfeifferi</name>
    <name type="common">Bloodfluke planorb</name>
    <name type="synonym">Freshwater snail</name>
    <dbReference type="NCBI Taxonomy" id="112525"/>
    <lineage>
        <taxon>Eukaryota</taxon>
        <taxon>Metazoa</taxon>
        <taxon>Spiralia</taxon>
        <taxon>Lophotrochozoa</taxon>
        <taxon>Mollusca</taxon>
        <taxon>Gastropoda</taxon>
        <taxon>Heterobranchia</taxon>
        <taxon>Euthyneura</taxon>
        <taxon>Panpulmonata</taxon>
        <taxon>Hygrophila</taxon>
        <taxon>Lymnaeoidea</taxon>
        <taxon>Planorbidae</taxon>
        <taxon>Biomphalaria</taxon>
    </lineage>
</organism>
<reference evidence="1" key="1">
    <citation type="journal article" date="2023" name="PLoS Negl. Trop. Dis.">
        <title>A genome sequence for Biomphalaria pfeifferi, the major vector snail for the human-infecting parasite Schistosoma mansoni.</title>
        <authorList>
            <person name="Bu L."/>
            <person name="Lu L."/>
            <person name="Laidemitt M.R."/>
            <person name="Zhang S.M."/>
            <person name="Mutuku M."/>
            <person name="Mkoji G."/>
            <person name="Steinauer M."/>
            <person name="Loker E.S."/>
        </authorList>
    </citation>
    <scope>NUCLEOTIDE SEQUENCE</scope>
    <source>
        <strain evidence="1">KasaAsao</strain>
    </source>
</reference>
<dbReference type="Proteomes" id="UP001233172">
    <property type="component" value="Unassembled WGS sequence"/>
</dbReference>
<evidence type="ECO:0000313" key="1">
    <source>
        <dbReference type="EMBL" id="KAK0046047.1"/>
    </source>
</evidence>
<proteinExistence type="predicted"/>
<name>A0AAD8B0Y6_BIOPF</name>
<sequence>MHFKYLTHAKGARSPADAEVNNVMPFSKEISIIGIPIIVANDCAKHWLLYKEKSRNNYSTNDTNQNCINVETFFSFSRRREVWSFK</sequence>
<protein>
    <submittedName>
        <fullName evidence="1">Uncharacterized protein</fullName>
    </submittedName>
</protein>
<dbReference type="EMBL" id="JASAOG010000171">
    <property type="protein sequence ID" value="KAK0046047.1"/>
    <property type="molecule type" value="Genomic_DNA"/>
</dbReference>
<evidence type="ECO:0000313" key="2">
    <source>
        <dbReference type="Proteomes" id="UP001233172"/>
    </source>
</evidence>
<accession>A0AAD8B0Y6</accession>
<dbReference type="AlphaFoldDB" id="A0AAD8B0Y6"/>
<comment type="caution">
    <text evidence="1">The sequence shown here is derived from an EMBL/GenBank/DDBJ whole genome shotgun (WGS) entry which is preliminary data.</text>
</comment>
<gene>
    <name evidence="1" type="ORF">Bpfe_024508</name>
</gene>
<reference evidence="1" key="2">
    <citation type="submission" date="2023-04" db="EMBL/GenBank/DDBJ databases">
        <authorList>
            <person name="Bu L."/>
            <person name="Lu L."/>
            <person name="Laidemitt M.R."/>
            <person name="Zhang S.M."/>
            <person name="Mutuku M."/>
            <person name="Mkoji G."/>
            <person name="Steinauer M."/>
            <person name="Loker E.S."/>
        </authorList>
    </citation>
    <scope>NUCLEOTIDE SEQUENCE</scope>
    <source>
        <strain evidence="1">KasaAsao</strain>
        <tissue evidence="1">Whole Snail</tissue>
    </source>
</reference>
<keyword evidence="2" id="KW-1185">Reference proteome</keyword>